<evidence type="ECO:0000313" key="2">
    <source>
        <dbReference type="Proteomes" id="UP000284379"/>
    </source>
</evidence>
<proteinExistence type="predicted"/>
<sequence length="255" mass="28816">MKTKLLFFLCSLLLVSCQDDEEFQVLRPLGGQVISGYQPCTSLDLGILSLEALEVKDGGDWTVVSSDEAVVKAEKVIPEGASYSYLSVYPLKQGKAVVTVSSETGDKIYIPVTVGTSVRTLDVWSGELNHIEGVSKEDSLLIVEHLYDDVFLRKGGYYRLTYSEKKKGKLTVCTPDGKMEEGTFVCDHEYYDLTFDGKNNHYMVMYSETGFQEVTRTEYRIPFYLVEDVTDRYRADYPTIKLVQRAQKVRLAVND</sequence>
<reference evidence="1 2" key="1">
    <citation type="submission" date="2018-08" db="EMBL/GenBank/DDBJ databases">
        <title>A genome reference for cultivated species of the human gut microbiota.</title>
        <authorList>
            <person name="Zou Y."/>
            <person name="Xue W."/>
            <person name="Luo G."/>
        </authorList>
    </citation>
    <scope>NUCLEOTIDE SEQUENCE [LARGE SCALE GENOMIC DNA]</scope>
    <source>
        <strain evidence="1 2">AM40-30BH</strain>
    </source>
</reference>
<dbReference type="PROSITE" id="PS51257">
    <property type="entry name" value="PROKAR_LIPOPROTEIN"/>
    <property type="match status" value="1"/>
</dbReference>
<evidence type="ECO:0000313" key="1">
    <source>
        <dbReference type="EMBL" id="RHB37572.1"/>
    </source>
</evidence>
<protein>
    <submittedName>
        <fullName evidence="1">Uncharacterized protein</fullName>
    </submittedName>
</protein>
<name>A0A413VVH9_9BACE</name>
<accession>A0A413VVH9</accession>
<dbReference type="EMBL" id="QSGO01000002">
    <property type="protein sequence ID" value="RHB37572.1"/>
    <property type="molecule type" value="Genomic_DNA"/>
</dbReference>
<dbReference type="Proteomes" id="UP000284379">
    <property type="component" value="Unassembled WGS sequence"/>
</dbReference>
<organism evidence="1 2">
    <name type="scientific">Bacteroides nordii</name>
    <dbReference type="NCBI Taxonomy" id="291645"/>
    <lineage>
        <taxon>Bacteria</taxon>
        <taxon>Pseudomonadati</taxon>
        <taxon>Bacteroidota</taxon>
        <taxon>Bacteroidia</taxon>
        <taxon>Bacteroidales</taxon>
        <taxon>Bacteroidaceae</taxon>
        <taxon>Bacteroides</taxon>
    </lineage>
</organism>
<comment type="caution">
    <text evidence="1">The sequence shown here is derived from an EMBL/GenBank/DDBJ whole genome shotgun (WGS) entry which is preliminary data.</text>
</comment>
<dbReference type="RefSeq" id="WP_122200846.1">
    <property type="nucleotide sequence ID" value="NZ_CABJFV010000002.1"/>
</dbReference>
<gene>
    <name evidence="1" type="ORF">DW888_03070</name>
</gene>
<dbReference type="AlphaFoldDB" id="A0A413VVH9"/>